<reference evidence="2 3" key="1">
    <citation type="submission" date="2024-04" db="EMBL/GenBank/DDBJ databases">
        <authorList>
            <consortium name="Genoscope - CEA"/>
            <person name="William W."/>
        </authorList>
    </citation>
    <scope>NUCLEOTIDE SEQUENCE [LARGE SCALE GENOMIC DNA]</scope>
</reference>
<dbReference type="GO" id="GO:0005085">
    <property type="term" value="F:guanyl-nucleotide exchange factor activity"/>
    <property type="evidence" value="ECO:0007669"/>
    <property type="project" value="TreeGrafter"/>
</dbReference>
<dbReference type="InterPro" id="IPR003123">
    <property type="entry name" value="VPS9"/>
</dbReference>
<accession>A0AAV2I7H9</accession>
<comment type="caution">
    <text evidence="2">The sequence shown here is derived from an EMBL/GenBank/DDBJ whole genome shotgun (WGS) entry which is preliminary data.</text>
</comment>
<evidence type="ECO:0000259" key="1">
    <source>
        <dbReference type="PROSITE" id="PS51205"/>
    </source>
</evidence>
<dbReference type="PANTHER" id="PTHR24170:SF1">
    <property type="entry name" value="DOMAIN PROTEIN, PUTATIVE (AFU_ORTHOLOGUE AFUA_1G09870)-RELATED"/>
    <property type="match status" value="1"/>
</dbReference>
<organism evidence="2 3">
    <name type="scientific">Lymnaea stagnalis</name>
    <name type="common">Great pond snail</name>
    <name type="synonym">Helix stagnalis</name>
    <dbReference type="NCBI Taxonomy" id="6523"/>
    <lineage>
        <taxon>Eukaryota</taxon>
        <taxon>Metazoa</taxon>
        <taxon>Spiralia</taxon>
        <taxon>Lophotrochozoa</taxon>
        <taxon>Mollusca</taxon>
        <taxon>Gastropoda</taxon>
        <taxon>Heterobranchia</taxon>
        <taxon>Euthyneura</taxon>
        <taxon>Panpulmonata</taxon>
        <taxon>Hygrophila</taxon>
        <taxon>Lymnaeoidea</taxon>
        <taxon>Lymnaeidae</taxon>
        <taxon>Lymnaea</taxon>
    </lineage>
</organism>
<proteinExistence type="predicted"/>
<dbReference type="GO" id="GO:0000149">
    <property type="term" value="F:SNARE binding"/>
    <property type="evidence" value="ECO:0007669"/>
    <property type="project" value="TreeGrafter"/>
</dbReference>
<dbReference type="Proteomes" id="UP001497497">
    <property type="component" value="Unassembled WGS sequence"/>
</dbReference>
<dbReference type="InterPro" id="IPR051248">
    <property type="entry name" value="UPF0507/Ank_repeat_27"/>
</dbReference>
<dbReference type="GO" id="GO:0045022">
    <property type="term" value="P:early endosome to late endosome transport"/>
    <property type="evidence" value="ECO:0007669"/>
    <property type="project" value="TreeGrafter"/>
</dbReference>
<dbReference type="InterPro" id="IPR037191">
    <property type="entry name" value="VPS9_dom_sf"/>
</dbReference>
<gene>
    <name evidence="2" type="ORF">GSLYS_00016316001</name>
</gene>
<sequence length="536" mass="60099">MACDIDELEVNPFYKALQSQYVDLYERAQECCYLLCIPQSSTISSNAINTDFVETHILRPSPYFKGQFMTTHSSNSKTLGLSDDSRYFRTINGFTVTEEIHILGEELAYNRDYKPYKILILDRPLDSKFKSLLMIVEASSNASQSLLMIVEASFNASQSLLMIVEASSNASQSLLMIIKEFVSHYMVLPDYLDEAAHRLEEISTQAFQVTNLNLLKPIKSNPKMKEMLAGTIESYLMNAVYDKLFPVICQHMSARDKTLLAKCQKVSKVKPEQIGVKREFSCPLPMAVVELANLGSLRTPREKLFCLKSTVDNITKGIAVITDFSNALSSLTPLMLFLSSAKPEACITTDDLIPILVTVIAKAKCCHLNSDLFYTEKFMWTAADRDMDDLGFCLVSFKAAVQYMAEADFTDLKETDESEISLEDLMAATSCAGESISSRNRSSHHVLPDLDVKSRRERQLNRISGLLERTVLDLKSDKKSQTNSQQIQSIFPGQNCLGIAHYITLIPLYQGFSTCGSDFLSALQEDDFDQSFGKQT</sequence>
<keyword evidence="3" id="KW-1185">Reference proteome</keyword>
<dbReference type="PANTHER" id="PTHR24170">
    <property type="entry name" value="ANKYRIN REPEAT DOMAIN-CONTAINING PROTEIN 27"/>
    <property type="match status" value="1"/>
</dbReference>
<dbReference type="GO" id="GO:0005769">
    <property type="term" value="C:early endosome"/>
    <property type="evidence" value="ECO:0007669"/>
    <property type="project" value="TreeGrafter"/>
</dbReference>
<dbReference type="GO" id="GO:0005770">
    <property type="term" value="C:late endosome"/>
    <property type="evidence" value="ECO:0007669"/>
    <property type="project" value="TreeGrafter"/>
</dbReference>
<dbReference type="AlphaFoldDB" id="A0AAV2I7H9"/>
<protein>
    <recommendedName>
        <fullName evidence="1">VPS9 domain-containing protein</fullName>
    </recommendedName>
</protein>
<dbReference type="GO" id="GO:0005886">
    <property type="term" value="C:plasma membrane"/>
    <property type="evidence" value="ECO:0007669"/>
    <property type="project" value="TreeGrafter"/>
</dbReference>
<dbReference type="GO" id="GO:0097422">
    <property type="term" value="C:tubular endosome"/>
    <property type="evidence" value="ECO:0007669"/>
    <property type="project" value="TreeGrafter"/>
</dbReference>
<evidence type="ECO:0000313" key="2">
    <source>
        <dbReference type="EMBL" id="CAL1542782.1"/>
    </source>
</evidence>
<name>A0AAV2I7H9_LYMST</name>
<dbReference type="GO" id="GO:0030133">
    <property type="term" value="C:transport vesicle"/>
    <property type="evidence" value="ECO:0007669"/>
    <property type="project" value="TreeGrafter"/>
</dbReference>
<dbReference type="Pfam" id="PF02204">
    <property type="entry name" value="VPS9"/>
    <property type="match status" value="1"/>
</dbReference>
<dbReference type="Gene3D" id="1.20.1050.80">
    <property type="entry name" value="VPS9 domain"/>
    <property type="match status" value="1"/>
</dbReference>
<evidence type="ECO:0000313" key="3">
    <source>
        <dbReference type="Proteomes" id="UP001497497"/>
    </source>
</evidence>
<dbReference type="SUPFAM" id="SSF109993">
    <property type="entry name" value="VPS9 domain"/>
    <property type="match status" value="1"/>
</dbReference>
<dbReference type="PROSITE" id="PS51205">
    <property type="entry name" value="VPS9"/>
    <property type="match status" value="1"/>
</dbReference>
<feature type="domain" description="VPS9" evidence="1">
    <location>
        <begin position="253"/>
        <end position="413"/>
    </location>
</feature>
<dbReference type="EMBL" id="CAXITT010000506">
    <property type="protein sequence ID" value="CAL1542782.1"/>
    <property type="molecule type" value="Genomic_DNA"/>
</dbReference>